<evidence type="ECO:0000256" key="3">
    <source>
        <dbReference type="ARBA" id="ARBA00022676"/>
    </source>
</evidence>
<evidence type="ECO:0000256" key="8">
    <source>
        <dbReference type="ARBA" id="ARBA00023316"/>
    </source>
</evidence>
<dbReference type="AlphaFoldDB" id="A0A229UKX7"/>
<evidence type="ECO:0000256" key="1">
    <source>
        <dbReference type="ARBA" id="ARBA00004752"/>
    </source>
</evidence>
<proteinExistence type="inferred from homology"/>
<feature type="transmembrane region" description="Helical" evidence="11">
    <location>
        <begin position="100"/>
        <end position="119"/>
    </location>
</feature>
<comment type="pathway">
    <text evidence="1 9">Cell wall biogenesis; peptidoglycan biosynthesis.</text>
</comment>
<dbReference type="PANTHER" id="PTHR30582">
    <property type="entry name" value="L,D-TRANSPEPTIDASE"/>
    <property type="match status" value="1"/>
</dbReference>
<sequence length="488" mass="53762">MKTKDHEEQLQHLFQHHLLNDPMYLKTYVRQHPGNKMAWYLLGREYDAQGKRGKALYCYKQAGEIYEAFEEKTITFSPESEESLQQWQRRGKKKRLLSRLRSGVAAMLGAAAILLFPWYSHESLPQQETAANALPQGVTPAQAQQTKVYYVAGGKTKENVGNALQEMLLKERVSSYAILASGKTTEDGRWISWLQPPDIVLSVEGKADAAQQQIEYHDAESCACQPTDPAKPRAIYRSWAEQREQELVARSAVAAYTRLKGAPPASLQELSQPYPNNMLPGATAYMQQLYEQQKEQWVKEAAAMGGAASVPSTTASNTSAPTDSGGTVGKAPAAGGLIKPLTEPMQIIVDKTNHRLALVSGQIIVRNYPVGLGAERTPEGTFAISEKVRNPNGKSNGEFGSRGMTLSDTNYAIHGTNKPSSIGKDQSLGCVRMLQEDLEELFDMAPMGTPVTIGKGLLPSEVKRGTPVFQLPMFSEETNPGKVYKWLD</sequence>
<dbReference type="RefSeq" id="WP_094017023.1">
    <property type="nucleotide sequence ID" value="NZ_NMQW01000034.1"/>
</dbReference>
<evidence type="ECO:0000256" key="7">
    <source>
        <dbReference type="ARBA" id="ARBA00022984"/>
    </source>
</evidence>
<dbReference type="InterPro" id="IPR038063">
    <property type="entry name" value="Transpep_catalytic_dom"/>
</dbReference>
<evidence type="ECO:0000256" key="4">
    <source>
        <dbReference type="ARBA" id="ARBA00022679"/>
    </source>
</evidence>
<keyword evidence="3" id="KW-0328">Glycosyltransferase</keyword>
<evidence type="ECO:0000256" key="6">
    <source>
        <dbReference type="ARBA" id="ARBA00022960"/>
    </source>
</evidence>
<dbReference type="GO" id="GO:0071555">
    <property type="term" value="P:cell wall organization"/>
    <property type="evidence" value="ECO:0007669"/>
    <property type="project" value="UniProtKB-UniRule"/>
</dbReference>
<dbReference type="EMBL" id="NMQW01000034">
    <property type="protein sequence ID" value="OXM84108.1"/>
    <property type="molecule type" value="Genomic_DNA"/>
</dbReference>
<name>A0A229UKX7_9BACL</name>
<comment type="similarity">
    <text evidence="2">Belongs to the YkuD family.</text>
</comment>
<dbReference type="UniPathway" id="UPA00219"/>
<dbReference type="GO" id="GO:0018104">
    <property type="term" value="P:peptidoglycan-protein cross-linking"/>
    <property type="evidence" value="ECO:0007669"/>
    <property type="project" value="TreeGrafter"/>
</dbReference>
<dbReference type="OrthoDB" id="9787225at2"/>
<dbReference type="GO" id="GO:0016757">
    <property type="term" value="F:glycosyltransferase activity"/>
    <property type="evidence" value="ECO:0007669"/>
    <property type="project" value="UniProtKB-KW"/>
</dbReference>
<feature type="active site" description="Nucleophile" evidence="9">
    <location>
        <position position="430"/>
    </location>
</feature>
<gene>
    <name evidence="13" type="ORF">CF651_21960</name>
</gene>
<organism evidence="13 14">
    <name type="scientific">Paenibacillus rigui</name>
    <dbReference type="NCBI Taxonomy" id="554312"/>
    <lineage>
        <taxon>Bacteria</taxon>
        <taxon>Bacillati</taxon>
        <taxon>Bacillota</taxon>
        <taxon>Bacilli</taxon>
        <taxon>Bacillales</taxon>
        <taxon>Paenibacillaceae</taxon>
        <taxon>Paenibacillus</taxon>
    </lineage>
</organism>
<dbReference type="InterPro" id="IPR005490">
    <property type="entry name" value="LD_TPept_cat_dom"/>
</dbReference>
<evidence type="ECO:0000256" key="10">
    <source>
        <dbReference type="SAM" id="MobiDB-lite"/>
    </source>
</evidence>
<feature type="region of interest" description="Disordered" evidence="10">
    <location>
        <begin position="309"/>
        <end position="328"/>
    </location>
</feature>
<evidence type="ECO:0000256" key="9">
    <source>
        <dbReference type="PROSITE-ProRule" id="PRU01373"/>
    </source>
</evidence>
<dbReference type="PANTHER" id="PTHR30582:SF24">
    <property type="entry name" value="L,D-TRANSPEPTIDASE ERFK_SRFK-RELATED"/>
    <property type="match status" value="1"/>
</dbReference>
<evidence type="ECO:0000259" key="12">
    <source>
        <dbReference type="PROSITE" id="PS52029"/>
    </source>
</evidence>
<dbReference type="Pfam" id="PF03734">
    <property type="entry name" value="YkuD"/>
    <property type="match status" value="1"/>
</dbReference>
<evidence type="ECO:0000256" key="2">
    <source>
        <dbReference type="ARBA" id="ARBA00005992"/>
    </source>
</evidence>
<feature type="domain" description="L,D-TPase catalytic" evidence="12">
    <location>
        <begin position="345"/>
        <end position="454"/>
    </location>
</feature>
<evidence type="ECO:0000313" key="14">
    <source>
        <dbReference type="Proteomes" id="UP000215509"/>
    </source>
</evidence>
<feature type="compositionally biased region" description="Low complexity" evidence="10">
    <location>
        <begin position="309"/>
        <end position="322"/>
    </location>
</feature>
<keyword evidence="4" id="KW-0808">Transferase</keyword>
<keyword evidence="7 9" id="KW-0573">Peptidoglycan synthesis</keyword>
<dbReference type="InterPro" id="IPR011990">
    <property type="entry name" value="TPR-like_helical_dom_sf"/>
</dbReference>
<protein>
    <recommendedName>
        <fullName evidence="12">L,D-TPase catalytic domain-containing protein</fullName>
    </recommendedName>
</protein>
<evidence type="ECO:0000313" key="13">
    <source>
        <dbReference type="EMBL" id="OXM84108.1"/>
    </source>
</evidence>
<keyword evidence="8 9" id="KW-0961">Cell wall biogenesis/degradation</keyword>
<dbReference type="Gene3D" id="2.40.440.10">
    <property type="entry name" value="L,D-transpeptidase catalytic domain-like"/>
    <property type="match status" value="1"/>
</dbReference>
<dbReference type="PROSITE" id="PS52029">
    <property type="entry name" value="LD_TPASE"/>
    <property type="match status" value="1"/>
</dbReference>
<accession>A0A229UKX7</accession>
<comment type="caution">
    <text evidence="13">The sequence shown here is derived from an EMBL/GenBank/DDBJ whole genome shotgun (WGS) entry which is preliminary data.</text>
</comment>
<evidence type="ECO:0000256" key="11">
    <source>
        <dbReference type="SAM" id="Phobius"/>
    </source>
</evidence>
<keyword evidence="11" id="KW-0812">Transmembrane</keyword>
<keyword evidence="6 9" id="KW-0133">Cell shape</keyword>
<dbReference type="GO" id="GO:0008360">
    <property type="term" value="P:regulation of cell shape"/>
    <property type="evidence" value="ECO:0007669"/>
    <property type="project" value="UniProtKB-UniRule"/>
</dbReference>
<evidence type="ECO:0000256" key="5">
    <source>
        <dbReference type="ARBA" id="ARBA00022801"/>
    </source>
</evidence>
<dbReference type="Gene3D" id="1.25.40.10">
    <property type="entry name" value="Tetratricopeptide repeat domain"/>
    <property type="match status" value="1"/>
</dbReference>
<dbReference type="GO" id="GO:0071972">
    <property type="term" value="F:peptidoglycan L,D-transpeptidase activity"/>
    <property type="evidence" value="ECO:0007669"/>
    <property type="project" value="TreeGrafter"/>
</dbReference>
<dbReference type="SUPFAM" id="SSF48452">
    <property type="entry name" value="TPR-like"/>
    <property type="match status" value="1"/>
</dbReference>
<feature type="active site" description="Proton donor/acceptor" evidence="9">
    <location>
        <position position="414"/>
    </location>
</feature>
<keyword evidence="14" id="KW-1185">Reference proteome</keyword>
<dbReference type="SUPFAM" id="SSF141523">
    <property type="entry name" value="L,D-transpeptidase catalytic domain-like"/>
    <property type="match status" value="1"/>
</dbReference>
<keyword evidence="11" id="KW-0472">Membrane</keyword>
<reference evidence="13 14" key="1">
    <citation type="submission" date="2017-07" db="EMBL/GenBank/DDBJ databases">
        <title>Genome sequencing and assembly of Paenibacillus rigui.</title>
        <authorList>
            <person name="Mayilraj S."/>
        </authorList>
    </citation>
    <scope>NUCLEOTIDE SEQUENCE [LARGE SCALE GENOMIC DNA]</scope>
    <source>
        <strain evidence="13 14">JCM 16352</strain>
    </source>
</reference>
<dbReference type="InterPro" id="IPR050979">
    <property type="entry name" value="LD-transpeptidase"/>
</dbReference>
<dbReference type="CDD" id="cd16913">
    <property type="entry name" value="YkuD_like"/>
    <property type="match status" value="1"/>
</dbReference>
<dbReference type="GO" id="GO:0005576">
    <property type="term" value="C:extracellular region"/>
    <property type="evidence" value="ECO:0007669"/>
    <property type="project" value="TreeGrafter"/>
</dbReference>
<keyword evidence="11" id="KW-1133">Transmembrane helix</keyword>
<keyword evidence="5" id="KW-0378">Hydrolase</keyword>
<dbReference type="Proteomes" id="UP000215509">
    <property type="component" value="Unassembled WGS sequence"/>
</dbReference>